<evidence type="ECO:0000313" key="2">
    <source>
        <dbReference type="EMBL" id="KAJ7029796.1"/>
    </source>
</evidence>
<evidence type="ECO:0000313" key="3">
    <source>
        <dbReference type="EMBL" id="KAJ7032894.1"/>
    </source>
</evidence>
<evidence type="ECO:0000313" key="4">
    <source>
        <dbReference type="Proteomes" id="UP001218188"/>
    </source>
</evidence>
<proteinExistence type="predicted"/>
<evidence type="ECO:0000256" key="1">
    <source>
        <dbReference type="SAM" id="MobiDB-lite"/>
    </source>
</evidence>
<protein>
    <submittedName>
        <fullName evidence="2">Uncharacterized protein</fullName>
    </submittedName>
</protein>
<dbReference type="EMBL" id="JARJCM010000069">
    <property type="protein sequence ID" value="KAJ7032894.1"/>
    <property type="molecule type" value="Genomic_DNA"/>
</dbReference>
<feature type="region of interest" description="Disordered" evidence="1">
    <location>
        <begin position="1"/>
        <end position="26"/>
    </location>
</feature>
<name>A0AAD6X019_9AGAR</name>
<keyword evidence="4" id="KW-1185">Reference proteome</keyword>
<accession>A0AAD6X019</accession>
<dbReference type="EMBL" id="JARJCM010000097">
    <property type="protein sequence ID" value="KAJ7029796.1"/>
    <property type="molecule type" value="Genomic_DNA"/>
</dbReference>
<organism evidence="2 4">
    <name type="scientific">Mycena alexandri</name>
    <dbReference type="NCBI Taxonomy" id="1745969"/>
    <lineage>
        <taxon>Eukaryota</taxon>
        <taxon>Fungi</taxon>
        <taxon>Dikarya</taxon>
        <taxon>Basidiomycota</taxon>
        <taxon>Agaricomycotina</taxon>
        <taxon>Agaricomycetes</taxon>
        <taxon>Agaricomycetidae</taxon>
        <taxon>Agaricales</taxon>
        <taxon>Marasmiineae</taxon>
        <taxon>Mycenaceae</taxon>
        <taxon>Mycena</taxon>
    </lineage>
</organism>
<comment type="caution">
    <text evidence="2">The sequence shown here is derived from an EMBL/GenBank/DDBJ whole genome shotgun (WGS) entry which is preliminary data.</text>
</comment>
<feature type="compositionally biased region" description="Polar residues" evidence="1">
    <location>
        <begin position="1"/>
        <end position="17"/>
    </location>
</feature>
<reference evidence="2" key="1">
    <citation type="submission" date="2023-03" db="EMBL/GenBank/DDBJ databases">
        <title>Massive genome expansion in bonnet fungi (Mycena s.s.) driven by repeated elements and novel gene families across ecological guilds.</title>
        <authorList>
            <consortium name="Lawrence Berkeley National Laboratory"/>
            <person name="Harder C.B."/>
            <person name="Miyauchi S."/>
            <person name="Viragh M."/>
            <person name="Kuo A."/>
            <person name="Thoen E."/>
            <person name="Andreopoulos B."/>
            <person name="Lu D."/>
            <person name="Skrede I."/>
            <person name="Drula E."/>
            <person name="Henrissat B."/>
            <person name="Morin E."/>
            <person name="Kohler A."/>
            <person name="Barry K."/>
            <person name="LaButti K."/>
            <person name="Morin E."/>
            <person name="Salamov A."/>
            <person name="Lipzen A."/>
            <person name="Mereny Z."/>
            <person name="Hegedus B."/>
            <person name="Baldrian P."/>
            <person name="Stursova M."/>
            <person name="Weitz H."/>
            <person name="Taylor A."/>
            <person name="Grigoriev I.V."/>
            <person name="Nagy L.G."/>
            <person name="Martin F."/>
            <person name="Kauserud H."/>
        </authorList>
    </citation>
    <scope>NUCLEOTIDE SEQUENCE</scope>
    <source>
        <strain evidence="2">CBHHK200</strain>
    </source>
</reference>
<dbReference type="AlphaFoldDB" id="A0AAD6X019"/>
<gene>
    <name evidence="3" type="ORF">C8F04DRAFT_1106098</name>
    <name evidence="2" type="ORF">C8F04DRAFT_1115501</name>
</gene>
<dbReference type="Proteomes" id="UP001218188">
    <property type="component" value="Unassembled WGS sequence"/>
</dbReference>
<sequence>MPTRSRYLNSNPRSSTARGGPGPGQRINHSDQTFACNCPLRLPCAFYAPSTLAGTTHPSSLALVGLLRDDRVESAHVQPCAIRLRLRVCVCVCIPPGGGGWRVGTRPRACSFECEKHTRTHDSARREIRDMANAPWKSCFRRCPTSLVGLRMRRASSSFFLIFFAACL</sequence>